<dbReference type="InterPro" id="IPR016181">
    <property type="entry name" value="Acyl_CoA_acyltransferase"/>
</dbReference>
<evidence type="ECO:0000259" key="3">
    <source>
        <dbReference type="PROSITE" id="PS51186"/>
    </source>
</evidence>
<accession>A0ABU0AGS9</accession>
<feature type="domain" description="N-acetyltransferase" evidence="3">
    <location>
        <begin position="139"/>
        <end position="274"/>
    </location>
</feature>
<dbReference type="PROSITE" id="PS51186">
    <property type="entry name" value="GNAT"/>
    <property type="match status" value="1"/>
</dbReference>
<organism evidence="4 5">
    <name type="scientific">Cytobacillus purgationiresistens</name>
    <dbReference type="NCBI Taxonomy" id="863449"/>
    <lineage>
        <taxon>Bacteria</taxon>
        <taxon>Bacillati</taxon>
        <taxon>Bacillota</taxon>
        <taxon>Bacilli</taxon>
        <taxon>Bacillales</taxon>
        <taxon>Bacillaceae</taxon>
        <taxon>Cytobacillus</taxon>
    </lineage>
</organism>
<protein>
    <submittedName>
        <fullName evidence="4">Ribosomal protein S18 acetylase RimI-like enzyme</fullName>
    </submittedName>
</protein>
<dbReference type="Pfam" id="PF00583">
    <property type="entry name" value="Acetyltransf_1"/>
    <property type="match status" value="2"/>
</dbReference>
<keyword evidence="2" id="KW-0012">Acyltransferase</keyword>
<sequence>MLTNRKMNEIIALKEICEGKDGYNLKLNLEMVSSRKSDNKLDYFAYEEELVGYLGLYRFGKKFELCGMVHPNHRKKGIFTRLFNQARQTFLDAEELLFNFPAASDSGKAFTESQPCQYAFTEFEMKCTQRTRSQPKEKILLLEAKNDDLSLIQKLDVLCFNLSEEDAYLMNQERMNTPENTLYTICYEDKKIGKVRLQRLSTETWIYGFAIHPEYQGKGIGRSVLTHIANSEGQDKSIHLEVEANNEHALRLYKDVGFEIVGEQAYYTFDLKTL</sequence>
<dbReference type="PANTHER" id="PTHR43420">
    <property type="entry name" value="ACETYLTRANSFERASE"/>
    <property type="match status" value="1"/>
</dbReference>
<name>A0ABU0AGS9_9BACI</name>
<keyword evidence="5" id="KW-1185">Reference proteome</keyword>
<evidence type="ECO:0000313" key="4">
    <source>
        <dbReference type="EMBL" id="MDQ0270466.1"/>
    </source>
</evidence>
<dbReference type="InterPro" id="IPR000182">
    <property type="entry name" value="GNAT_dom"/>
</dbReference>
<dbReference type="Gene3D" id="3.40.630.30">
    <property type="match status" value="2"/>
</dbReference>
<gene>
    <name evidence="4" type="ORF">J2S17_002341</name>
</gene>
<evidence type="ECO:0000313" key="5">
    <source>
        <dbReference type="Proteomes" id="UP001238088"/>
    </source>
</evidence>
<comment type="caution">
    <text evidence="4">The sequence shown here is derived from an EMBL/GenBank/DDBJ whole genome shotgun (WGS) entry which is preliminary data.</text>
</comment>
<dbReference type="Proteomes" id="UP001238088">
    <property type="component" value="Unassembled WGS sequence"/>
</dbReference>
<keyword evidence="1" id="KW-0808">Transferase</keyword>
<evidence type="ECO:0000256" key="2">
    <source>
        <dbReference type="ARBA" id="ARBA00023315"/>
    </source>
</evidence>
<dbReference type="SUPFAM" id="SSF55729">
    <property type="entry name" value="Acyl-CoA N-acyltransferases (Nat)"/>
    <property type="match status" value="1"/>
</dbReference>
<dbReference type="CDD" id="cd04301">
    <property type="entry name" value="NAT_SF"/>
    <property type="match status" value="2"/>
</dbReference>
<dbReference type="InterPro" id="IPR050680">
    <property type="entry name" value="YpeA/RimI_acetyltransf"/>
</dbReference>
<dbReference type="EMBL" id="JAUSUB010000008">
    <property type="protein sequence ID" value="MDQ0270466.1"/>
    <property type="molecule type" value="Genomic_DNA"/>
</dbReference>
<proteinExistence type="predicted"/>
<reference evidence="4 5" key="1">
    <citation type="submission" date="2023-07" db="EMBL/GenBank/DDBJ databases">
        <title>Genomic Encyclopedia of Type Strains, Phase IV (KMG-IV): sequencing the most valuable type-strain genomes for metagenomic binning, comparative biology and taxonomic classification.</title>
        <authorList>
            <person name="Goeker M."/>
        </authorList>
    </citation>
    <scope>NUCLEOTIDE SEQUENCE [LARGE SCALE GENOMIC DNA]</scope>
    <source>
        <strain evidence="4 5">DSM 23494</strain>
    </source>
</reference>
<dbReference type="RefSeq" id="WP_307474907.1">
    <property type="nucleotide sequence ID" value="NZ_JAUSUB010000008.1"/>
</dbReference>
<evidence type="ECO:0000256" key="1">
    <source>
        <dbReference type="ARBA" id="ARBA00022679"/>
    </source>
</evidence>